<keyword evidence="2 4" id="KW-1005">Bacterial flagellum biogenesis</keyword>
<accession>M4V8L1</accession>
<keyword evidence="5" id="KW-0472">Membrane</keyword>
<dbReference type="Gene3D" id="2.30.290.10">
    <property type="entry name" value="BH3618-like"/>
    <property type="match status" value="1"/>
</dbReference>
<dbReference type="HAMAP" id="MF_01185">
    <property type="entry name" value="FliW"/>
    <property type="match status" value="1"/>
</dbReference>
<dbReference type="PANTHER" id="PTHR39190">
    <property type="entry name" value="FLAGELLAR ASSEMBLY FACTOR FLIW"/>
    <property type="match status" value="1"/>
</dbReference>
<dbReference type="SUPFAM" id="SSF141457">
    <property type="entry name" value="BH3618-like"/>
    <property type="match status" value="1"/>
</dbReference>
<keyword evidence="3 4" id="KW-0810">Translation regulation</keyword>
<keyword evidence="1 4" id="KW-0963">Cytoplasm</keyword>
<sequence>MVCLINEQEVDVVIKTTRFGEVELNSEDVLTFNEGLLGFQDLRQFVLLDDPNDDIFAWLQSCELSSVAFPVLEPEIFGHKYNVNFNRTDLESLKMQANQTPAFLNIITIPDDPTQMTANIKAPIVINIEQKIARQCVLQDNNLAIKEPIFTKLQSRVVQNPQTPIKSQGRQFDMTVKLSDSGKGQIDQGL</sequence>
<dbReference type="EMBL" id="CP003537">
    <property type="protein sequence ID" value="AGH94795.1"/>
    <property type="molecule type" value="Genomic_DNA"/>
</dbReference>
<evidence type="ECO:0000256" key="2">
    <source>
        <dbReference type="ARBA" id="ARBA00022795"/>
    </source>
</evidence>
<dbReference type="InterPro" id="IPR024046">
    <property type="entry name" value="Flagellar_assmbl_FliW_dom_sf"/>
</dbReference>
<dbReference type="PANTHER" id="PTHR39190:SF1">
    <property type="entry name" value="FLAGELLAR ASSEMBLY FACTOR FLIW"/>
    <property type="match status" value="1"/>
</dbReference>
<evidence type="ECO:0000313" key="5">
    <source>
        <dbReference type="EMBL" id="AGH94795.1"/>
    </source>
</evidence>
<dbReference type="PATRIC" id="fig|1184267.3.peg.585"/>
<comment type="subunit">
    <text evidence="4">Interacts with translational regulator CsrA and flagellin(s).</text>
</comment>
<dbReference type="GO" id="GO:0006417">
    <property type="term" value="P:regulation of translation"/>
    <property type="evidence" value="ECO:0007669"/>
    <property type="project" value="UniProtKB-KW"/>
</dbReference>
<comment type="function">
    <text evidence="4">Acts as an anti-CsrA protein, binds CsrA and prevents it from repressing translation of its target genes, one of which is flagellin. Binds to flagellin and participates in the assembly of the flagellum.</text>
</comment>
<name>M4V8L1_9BACT</name>
<comment type="subcellular location">
    <subcellularLocation>
        <location evidence="4">Cytoplasm</location>
    </subcellularLocation>
</comment>
<dbReference type="Pfam" id="PF02623">
    <property type="entry name" value="FliW"/>
    <property type="match status" value="1"/>
</dbReference>
<keyword evidence="4" id="KW-0143">Chaperone</keyword>
<keyword evidence="6" id="KW-1185">Reference proteome</keyword>
<dbReference type="Proteomes" id="UP000012040">
    <property type="component" value="Chromosome"/>
</dbReference>
<dbReference type="AlphaFoldDB" id="M4V8L1"/>
<protein>
    <recommendedName>
        <fullName evidence="4">Flagellar assembly factor FliW</fullName>
    </recommendedName>
</protein>
<proteinExistence type="inferred from homology"/>
<comment type="similarity">
    <text evidence="4">Belongs to the FliW family.</text>
</comment>
<organism evidence="5 6">
    <name type="scientific">Pseudobdellovibrio exovorus JSS</name>
    <dbReference type="NCBI Taxonomy" id="1184267"/>
    <lineage>
        <taxon>Bacteria</taxon>
        <taxon>Pseudomonadati</taxon>
        <taxon>Bdellovibrionota</taxon>
        <taxon>Bdellovibrionia</taxon>
        <taxon>Bdellovibrionales</taxon>
        <taxon>Pseudobdellovibrionaceae</taxon>
        <taxon>Pseudobdellovibrio</taxon>
    </lineage>
</organism>
<reference evidence="5 6" key="1">
    <citation type="journal article" date="2013" name="ISME J.">
        <title>By their genes ye shall know them: genomic signatures of predatory bacteria.</title>
        <authorList>
            <person name="Pasternak Z."/>
            <person name="Pietrokovski S."/>
            <person name="Rotem O."/>
            <person name="Gophna U."/>
            <person name="Lurie-Weinberger M.N."/>
            <person name="Jurkevitch E."/>
        </authorList>
    </citation>
    <scope>NUCLEOTIDE SEQUENCE [LARGE SCALE GENOMIC DNA]</scope>
    <source>
        <strain evidence="5 6">JSS</strain>
    </source>
</reference>
<dbReference type="GO" id="GO:0005737">
    <property type="term" value="C:cytoplasm"/>
    <property type="evidence" value="ECO:0007669"/>
    <property type="project" value="UniProtKB-SubCell"/>
</dbReference>
<dbReference type="eggNOG" id="COG1699">
    <property type="taxonomic scope" value="Bacteria"/>
</dbReference>
<dbReference type="STRING" id="1184267.A11Q_575"/>
<evidence type="ECO:0000256" key="4">
    <source>
        <dbReference type="HAMAP-Rule" id="MF_01185"/>
    </source>
</evidence>
<dbReference type="GO" id="GO:0044780">
    <property type="term" value="P:bacterial-type flagellum assembly"/>
    <property type="evidence" value="ECO:0007669"/>
    <property type="project" value="UniProtKB-UniRule"/>
</dbReference>
<evidence type="ECO:0000256" key="1">
    <source>
        <dbReference type="ARBA" id="ARBA00022490"/>
    </source>
</evidence>
<keyword evidence="5" id="KW-0812">Transmembrane</keyword>
<gene>
    <name evidence="4" type="primary">fliW</name>
    <name evidence="5" type="ORF">A11Q_575</name>
</gene>
<dbReference type="HOGENOM" id="CLU_112356_0_0_7"/>
<evidence type="ECO:0000313" key="6">
    <source>
        <dbReference type="Proteomes" id="UP000012040"/>
    </source>
</evidence>
<evidence type="ECO:0000256" key="3">
    <source>
        <dbReference type="ARBA" id="ARBA00022845"/>
    </source>
</evidence>
<dbReference type="InterPro" id="IPR003775">
    <property type="entry name" value="Flagellar_assembly_factor_FliW"/>
</dbReference>
<dbReference type="KEGG" id="bex:A11Q_575"/>